<dbReference type="InterPro" id="IPR002347">
    <property type="entry name" value="SDR_fam"/>
</dbReference>
<evidence type="ECO:0000259" key="2">
    <source>
        <dbReference type="SMART" id="SM00822"/>
    </source>
</evidence>
<dbReference type="SUPFAM" id="SSF51735">
    <property type="entry name" value="NAD(P)-binding Rossmann-fold domains"/>
    <property type="match status" value="1"/>
</dbReference>
<dbReference type="Gene3D" id="3.40.50.720">
    <property type="entry name" value="NAD(P)-binding Rossmann-like Domain"/>
    <property type="match status" value="1"/>
</dbReference>
<name>A0ABV3JVH3_STRON</name>
<reference evidence="3 4" key="1">
    <citation type="submission" date="2024-06" db="EMBL/GenBank/DDBJ databases">
        <title>The Natural Products Discovery Center: Release of the First 8490 Sequenced Strains for Exploring Actinobacteria Biosynthetic Diversity.</title>
        <authorList>
            <person name="Kalkreuter E."/>
            <person name="Kautsar S.A."/>
            <person name="Yang D."/>
            <person name="Bader C.D."/>
            <person name="Teijaro C.N."/>
            <person name="Fluegel L."/>
            <person name="Davis C.M."/>
            <person name="Simpson J.R."/>
            <person name="Lauterbach L."/>
            <person name="Steele A.D."/>
            <person name="Gui C."/>
            <person name="Meng S."/>
            <person name="Li G."/>
            <person name="Viehrig K."/>
            <person name="Ye F."/>
            <person name="Su P."/>
            <person name="Kiefer A.F."/>
            <person name="Nichols A."/>
            <person name="Cepeda A.J."/>
            <person name="Yan W."/>
            <person name="Fan B."/>
            <person name="Jiang Y."/>
            <person name="Adhikari A."/>
            <person name="Zheng C.-J."/>
            <person name="Schuster L."/>
            <person name="Cowan T.M."/>
            <person name="Smanski M.J."/>
            <person name="Chevrette M.G."/>
            <person name="De Carvalho L.P.S."/>
            <person name="Shen B."/>
        </authorList>
    </citation>
    <scope>NUCLEOTIDE SEQUENCE [LARGE SCALE GENOMIC DNA]</scope>
    <source>
        <strain evidence="3 4">NPDC052347</strain>
    </source>
</reference>
<gene>
    <name evidence="3" type="ORF">AB0L16_09370</name>
</gene>
<dbReference type="PANTHER" id="PTHR42760">
    <property type="entry name" value="SHORT-CHAIN DEHYDROGENASES/REDUCTASES FAMILY MEMBER"/>
    <property type="match status" value="1"/>
</dbReference>
<dbReference type="PRINTS" id="PR00081">
    <property type="entry name" value="GDHRDH"/>
</dbReference>
<feature type="domain" description="Ketoreductase" evidence="2">
    <location>
        <begin position="4"/>
        <end position="177"/>
    </location>
</feature>
<comment type="caution">
    <text evidence="3">The sequence shown here is derived from an EMBL/GenBank/DDBJ whole genome shotgun (WGS) entry which is preliminary data.</text>
</comment>
<dbReference type="PRINTS" id="PR00080">
    <property type="entry name" value="SDRFAMILY"/>
</dbReference>
<proteinExistence type="inferred from homology"/>
<dbReference type="RefSeq" id="WP_109279730.1">
    <property type="nucleotide sequence ID" value="NZ_JBFAUK010000005.1"/>
</dbReference>
<dbReference type="Pfam" id="PF13561">
    <property type="entry name" value="adh_short_C2"/>
    <property type="match status" value="1"/>
</dbReference>
<comment type="similarity">
    <text evidence="1">Belongs to the short-chain dehydrogenases/reductases (SDR) family.</text>
</comment>
<dbReference type="PROSITE" id="PS00061">
    <property type="entry name" value="ADH_SHORT"/>
    <property type="match status" value="1"/>
</dbReference>
<dbReference type="InterPro" id="IPR057326">
    <property type="entry name" value="KR_dom"/>
</dbReference>
<dbReference type="Proteomes" id="UP001552594">
    <property type="component" value="Unassembled WGS sequence"/>
</dbReference>
<organism evidence="3 4">
    <name type="scientific">Streptomyces orinoci</name>
    <name type="common">Streptoverticillium orinoci</name>
    <dbReference type="NCBI Taxonomy" id="67339"/>
    <lineage>
        <taxon>Bacteria</taxon>
        <taxon>Bacillati</taxon>
        <taxon>Actinomycetota</taxon>
        <taxon>Actinomycetes</taxon>
        <taxon>Kitasatosporales</taxon>
        <taxon>Streptomycetaceae</taxon>
        <taxon>Streptomyces</taxon>
    </lineage>
</organism>
<dbReference type="CDD" id="cd05233">
    <property type="entry name" value="SDR_c"/>
    <property type="match status" value="1"/>
</dbReference>
<accession>A0ABV3JVH3</accession>
<dbReference type="SMART" id="SM00822">
    <property type="entry name" value="PKS_KR"/>
    <property type="match status" value="1"/>
</dbReference>
<keyword evidence="4" id="KW-1185">Reference proteome</keyword>
<evidence type="ECO:0000256" key="1">
    <source>
        <dbReference type="ARBA" id="ARBA00006484"/>
    </source>
</evidence>
<dbReference type="InterPro" id="IPR020904">
    <property type="entry name" value="Sc_DH/Rdtase_CS"/>
</dbReference>
<keyword evidence="3" id="KW-0560">Oxidoreductase</keyword>
<dbReference type="GO" id="GO:0016491">
    <property type="term" value="F:oxidoreductase activity"/>
    <property type="evidence" value="ECO:0007669"/>
    <property type="project" value="UniProtKB-KW"/>
</dbReference>
<sequence length="250" mass="26165">MSPTVALVTGAAGGIGAATARALAEAGHRVHGIDLAWPEPPADDRIRPCTLDVSDPGAVEQFFTALDDELARDGSQLRILANVAGTVLVKPFLDTTWEDYRRVIDVNLGGTLLCCRHAAARMSPGSAIVNVASVSGHIGQTQHGVYAASKGAILALCRALAWEFAPLGIRVNSVSPGSVDTAMLRSDIAIEARRLGRPFDEVKAEREAEQSLGRWADPGEIASAIAFLAGGDASYVNGADLLVDSGWVAR</sequence>
<dbReference type="EC" id="1.1.-.-" evidence="3"/>
<evidence type="ECO:0000313" key="4">
    <source>
        <dbReference type="Proteomes" id="UP001552594"/>
    </source>
</evidence>
<dbReference type="InterPro" id="IPR036291">
    <property type="entry name" value="NAD(P)-bd_dom_sf"/>
</dbReference>
<protein>
    <submittedName>
        <fullName evidence="3">SDR family oxidoreductase</fullName>
        <ecNumber evidence="3">1.1.-.-</ecNumber>
    </submittedName>
</protein>
<dbReference type="EMBL" id="JBFAUK010000005">
    <property type="protein sequence ID" value="MEV5506673.1"/>
    <property type="molecule type" value="Genomic_DNA"/>
</dbReference>
<evidence type="ECO:0000313" key="3">
    <source>
        <dbReference type="EMBL" id="MEV5506673.1"/>
    </source>
</evidence>